<evidence type="ECO:0008006" key="7">
    <source>
        <dbReference type="Google" id="ProtNLM"/>
    </source>
</evidence>
<dbReference type="PANTHER" id="PTHR42647:SF5">
    <property type="entry name" value="SBP (S-RIBONUCLEASE BINDING PROTEIN) FAMILY PROTEIN"/>
    <property type="match status" value="1"/>
</dbReference>
<evidence type="ECO:0000256" key="1">
    <source>
        <dbReference type="ARBA" id="ARBA00022723"/>
    </source>
</evidence>
<dbReference type="GO" id="GO:0008270">
    <property type="term" value="F:zinc ion binding"/>
    <property type="evidence" value="ECO:0007669"/>
    <property type="project" value="UniProtKB-KW"/>
</dbReference>
<evidence type="ECO:0000313" key="6">
    <source>
        <dbReference type="Proteomes" id="UP000636709"/>
    </source>
</evidence>
<organism evidence="5 6">
    <name type="scientific">Digitaria exilis</name>
    <dbReference type="NCBI Taxonomy" id="1010633"/>
    <lineage>
        <taxon>Eukaryota</taxon>
        <taxon>Viridiplantae</taxon>
        <taxon>Streptophyta</taxon>
        <taxon>Embryophyta</taxon>
        <taxon>Tracheophyta</taxon>
        <taxon>Spermatophyta</taxon>
        <taxon>Magnoliopsida</taxon>
        <taxon>Liliopsida</taxon>
        <taxon>Poales</taxon>
        <taxon>Poaceae</taxon>
        <taxon>PACMAD clade</taxon>
        <taxon>Panicoideae</taxon>
        <taxon>Panicodae</taxon>
        <taxon>Paniceae</taxon>
        <taxon>Anthephorinae</taxon>
        <taxon>Digitaria</taxon>
    </lineage>
</organism>
<name>A0A835FQK9_9POAL</name>
<protein>
    <recommendedName>
        <fullName evidence="7">RING-type domain-containing protein</fullName>
    </recommendedName>
</protein>
<keyword evidence="3" id="KW-0862">Zinc</keyword>
<evidence type="ECO:0000256" key="2">
    <source>
        <dbReference type="ARBA" id="ARBA00022771"/>
    </source>
</evidence>
<sequence length="412" mass="44634">MAVQAQYPSNLLFHDRCASSHSVACVRPRGLRLVGREWSHGFLGEPERKEMDMPRPPQLAGVSPAAVYFSGGGGVCACRPLASGAFMDDDGFGFFAASGNWRKRPREAVMAPPPPSAAKEEYVNLFTLQPHQSTSFANMAAHFQSQNNRVSSSPSPAATALVSTGLRLAFDEQQQQHQQQQESKQMNALRYSSSPSLFSSVSDELAAQVKQHDDEIDRFIREQVRFLFPILLSILMSPCQLRRAMADRLRRHNRALLVKADQSAARRLREKAAEAEREARRGAELEERLARLRGEAAAWQAKALSEQAAAVTLHAQLQQAAAAARASVEELAAGEAVGPAESSSSAYVDPRRGAGPSSDRACVGVVLLQCRHLSLCGECFAAGDAEAAMACPVCLPSSVELSPPHPAIHSRE</sequence>
<gene>
    <name evidence="5" type="ORF">HU200_007129</name>
</gene>
<keyword evidence="2" id="KW-0863">Zinc-finger</keyword>
<dbReference type="EMBL" id="JACEFO010000500">
    <property type="protein sequence ID" value="KAF8768581.1"/>
    <property type="molecule type" value="Genomic_DNA"/>
</dbReference>
<keyword evidence="4" id="KW-0175">Coiled coil</keyword>
<proteinExistence type="predicted"/>
<feature type="coiled-coil region" evidence="4">
    <location>
        <begin position="258"/>
        <end position="302"/>
    </location>
</feature>
<comment type="caution">
    <text evidence="5">The sequence shown here is derived from an EMBL/GenBank/DDBJ whole genome shotgun (WGS) entry which is preliminary data.</text>
</comment>
<dbReference type="Proteomes" id="UP000636709">
    <property type="component" value="Unassembled WGS sequence"/>
</dbReference>
<evidence type="ECO:0000256" key="4">
    <source>
        <dbReference type="SAM" id="Coils"/>
    </source>
</evidence>
<keyword evidence="1" id="KW-0479">Metal-binding</keyword>
<dbReference type="OrthoDB" id="1711136at2759"/>
<evidence type="ECO:0000256" key="3">
    <source>
        <dbReference type="ARBA" id="ARBA00022833"/>
    </source>
</evidence>
<evidence type="ECO:0000313" key="5">
    <source>
        <dbReference type="EMBL" id="KAF8768581.1"/>
    </source>
</evidence>
<keyword evidence="6" id="KW-1185">Reference proteome</keyword>
<accession>A0A835FQK9</accession>
<dbReference type="PANTHER" id="PTHR42647">
    <property type="entry name" value="SBP (S-RIBONUCLEASE BINDING PROTEIN) FAMILY PROTEIN"/>
    <property type="match status" value="1"/>
</dbReference>
<dbReference type="GO" id="GO:0004842">
    <property type="term" value="F:ubiquitin-protein transferase activity"/>
    <property type="evidence" value="ECO:0007669"/>
    <property type="project" value="TreeGrafter"/>
</dbReference>
<reference evidence="5" key="1">
    <citation type="submission" date="2020-07" db="EMBL/GenBank/DDBJ databases">
        <title>Genome sequence and genetic diversity analysis of an under-domesticated orphan crop, white fonio (Digitaria exilis).</title>
        <authorList>
            <person name="Bennetzen J.L."/>
            <person name="Chen S."/>
            <person name="Ma X."/>
            <person name="Wang X."/>
            <person name="Yssel A.E.J."/>
            <person name="Chaluvadi S.R."/>
            <person name="Johnson M."/>
            <person name="Gangashetty P."/>
            <person name="Hamidou F."/>
            <person name="Sanogo M.D."/>
            <person name="Zwaenepoel A."/>
            <person name="Wallace J."/>
            <person name="Van De Peer Y."/>
            <person name="Van Deynze A."/>
        </authorList>
    </citation>
    <scope>NUCLEOTIDE SEQUENCE</scope>
    <source>
        <tissue evidence="5">Leaves</tissue>
    </source>
</reference>
<dbReference type="AlphaFoldDB" id="A0A835FQK9"/>